<reference evidence="2" key="3">
    <citation type="submission" date="2025-09" db="UniProtKB">
        <authorList>
            <consortium name="Ensembl"/>
        </authorList>
    </citation>
    <scope>IDENTIFICATION</scope>
</reference>
<dbReference type="Bgee" id="ENSLACG00000012573">
    <property type="expression patterns" value="Expressed in mesonephros"/>
</dbReference>
<proteinExistence type="predicted"/>
<reference evidence="2" key="2">
    <citation type="submission" date="2025-08" db="UniProtKB">
        <authorList>
            <consortium name="Ensembl"/>
        </authorList>
    </citation>
    <scope>IDENTIFICATION</scope>
</reference>
<reference evidence="3" key="1">
    <citation type="submission" date="2011-08" db="EMBL/GenBank/DDBJ databases">
        <title>The draft genome of Latimeria chalumnae.</title>
        <authorList>
            <person name="Di Palma F."/>
            <person name="Alfoldi J."/>
            <person name="Johnson J."/>
            <person name="Berlin A."/>
            <person name="Gnerre S."/>
            <person name="Jaffe D."/>
            <person name="MacCallum I."/>
            <person name="Young S."/>
            <person name="Walker B.J."/>
            <person name="Lander E."/>
            <person name="Lindblad-Toh K."/>
        </authorList>
    </citation>
    <scope>NUCLEOTIDE SEQUENCE [LARGE SCALE GENOMIC DNA]</scope>
    <source>
        <strain evidence="3">Wild caught</strain>
    </source>
</reference>
<dbReference type="EMBL" id="AFYH01075556">
    <property type="status" value="NOT_ANNOTATED_CDS"/>
    <property type="molecule type" value="Genomic_DNA"/>
</dbReference>
<dbReference type="InterPro" id="IPR004244">
    <property type="entry name" value="Transposase_22"/>
</dbReference>
<dbReference type="GeneTree" id="ENSGT00800000124396"/>
<accession>H3AXB6</accession>
<feature type="coiled-coil region" evidence="1">
    <location>
        <begin position="69"/>
        <end position="96"/>
    </location>
</feature>
<dbReference type="PANTHER" id="PTHR11505">
    <property type="entry name" value="L1 TRANSPOSABLE ELEMENT-RELATED"/>
    <property type="match status" value="1"/>
</dbReference>
<evidence type="ECO:0000313" key="2">
    <source>
        <dbReference type="Ensembl" id="ENSLACP00000014287.1"/>
    </source>
</evidence>
<protein>
    <recommendedName>
        <fullName evidence="4">L1 transposable element RRM domain-containing protein</fullName>
    </recommendedName>
</protein>
<sequence length="276" mass="31374">TTFWGFKMLKSKDKGLKQTSISAALQQSSGAGGLQAKDPIETVVAVLVKSFPDSNNSTQTILDHITSASGKIEKAIAQLDDKIAKVEKRTDNLEETTTKMDTRIKENKACIDQCLQNTGNLIKENKWIRRLIENQARVQNVRIVGLETVEEDLVAFLSKWAPSILNMDLEDSHFRIQWAYKIPTAKSSPNENRPTVIFKVNSEDTRNKILAAARRRKLIQYCGNKVMFFPDLCPETQKKRQAMLLIKQKCMDFGFKSSLLYPTKLQVERNDVVYVF</sequence>
<dbReference type="HOGENOM" id="CLU_1010229_0_0_1"/>
<dbReference type="Gene3D" id="1.20.5.170">
    <property type="match status" value="1"/>
</dbReference>
<keyword evidence="3" id="KW-1185">Reference proteome</keyword>
<evidence type="ECO:0008006" key="4">
    <source>
        <dbReference type="Google" id="ProtNLM"/>
    </source>
</evidence>
<dbReference type="Proteomes" id="UP000008672">
    <property type="component" value="Unassembled WGS sequence"/>
</dbReference>
<organism evidence="2 3">
    <name type="scientific">Latimeria chalumnae</name>
    <name type="common">Coelacanth</name>
    <dbReference type="NCBI Taxonomy" id="7897"/>
    <lineage>
        <taxon>Eukaryota</taxon>
        <taxon>Metazoa</taxon>
        <taxon>Chordata</taxon>
        <taxon>Craniata</taxon>
        <taxon>Vertebrata</taxon>
        <taxon>Euteleostomi</taxon>
        <taxon>Coelacanthiformes</taxon>
        <taxon>Coelacanthidae</taxon>
        <taxon>Latimeria</taxon>
    </lineage>
</organism>
<dbReference type="Ensembl" id="ENSLACT00000014387.1">
    <property type="protein sequence ID" value="ENSLACP00000014287.1"/>
    <property type="gene ID" value="ENSLACG00000012573.1"/>
</dbReference>
<dbReference type="InParanoid" id="H3AXB6"/>
<keyword evidence="1" id="KW-0175">Coiled coil</keyword>
<dbReference type="Gene3D" id="3.30.70.1820">
    <property type="entry name" value="L1 transposable element, RRM domain"/>
    <property type="match status" value="1"/>
</dbReference>
<dbReference type="AlphaFoldDB" id="H3AXB6"/>
<evidence type="ECO:0000256" key="1">
    <source>
        <dbReference type="SAM" id="Coils"/>
    </source>
</evidence>
<dbReference type="STRING" id="7897.ENSLACP00000014287"/>
<name>H3AXB6_LATCH</name>
<evidence type="ECO:0000313" key="3">
    <source>
        <dbReference type="Proteomes" id="UP000008672"/>
    </source>
</evidence>